<organism evidence="1 2">
    <name type="scientific">Anaerotignum lactatifermentans</name>
    <dbReference type="NCBI Taxonomy" id="160404"/>
    <lineage>
        <taxon>Bacteria</taxon>
        <taxon>Bacillati</taxon>
        <taxon>Bacillota</taxon>
        <taxon>Clostridia</taxon>
        <taxon>Lachnospirales</taxon>
        <taxon>Anaerotignaceae</taxon>
        <taxon>Anaerotignum</taxon>
    </lineage>
</organism>
<sequence length="121" mass="14234">MKYRFYSPVQGIIDYDFNKDMDYDSYFDEDAMEELGEADFDFLTSEGLTAYQEEINQAIRKEWNYETDEDMGLMHYFAYGSREIHKDLLQKVTAAYLRAETVGDKAYSVMVCDIENPISYS</sequence>
<evidence type="ECO:0000313" key="2">
    <source>
        <dbReference type="Proteomes" id="UP000195455"/>
    </source>
</evidence>
<proteinExistence type="predicted"/>
<name>A0A1Y3U1H7_9FIRM</name>
<evidence type="ECO:0000313" key="1">
    <source>
        <dbReference type="EMBL" id="OUN40299.1"/>
    </source>
</evidence>
<gene>
    <name evidence="1" type="ORF">B5G26_14280</name>
</gene>
<accession>A0A1Y3U1H7</accession>
<dbReference type="RefSeq" id="WP_087990139.1">
    <property type="nucleotide sequence ID" value="NZ_CAMOBE010000068.1"/>
</dbReference>
<dbReference type="Proteomes" id="UP000195455">
    <property type="component" value="Unassembled WGS sequence"/>
</dbReference>
<dbReference type="AlphaFoldDB" id="A0A1Y3U1H7"/>
<protein>
    <submittedName>
        <fullName evidence="1">Uncharacterized protein</fullName>
    </submittedName>
</protein>
<comment type="caution">
    <text evidence="1">The sequence shown here is derived from an EMBL/GenBank/DDBJ whole genome shotgun (WGS) entry which is preliminary data.</text>
</comment>
<dbReference type="EMBL" id="NFHM01000032">
    <property type="protein sequence ID" value="OUN40299.1"/>
    <property type="molecule type" value="Genomic_DNA"/>
</dbReference>
<reference evidence="2" key="1">
    <citation type="submission" date="2017-04" db="EMBL/GenBank/DDBJ databases">
        <title>Function of individual gut microbiota members based on whole genome sequencing of pure cultures obtained from chicken caecum.</title>
        <authorList>
            <person name="Medvecky M."/>
            <person name="Cejkova D."/>
            <person name="Polansky O."/>
            <person name="Karasova D."/>
            <person name="Kubasova T."/>
            <person name="Cizek A."/>
            <person name="Rychlik I."/>
        </authorList>
    </citation>
    <scope>NUCLEOTIDE SEQUENCE [LARGE SCALE GENOMIC DNA]</scope>
    <source>
        <strain evidence="2">An75</strain>
    </source>
</reference>